<evidence type="ECO:0000256" key="8">
    <source>
        <dbReference type="ARBA" id="ARBA00038436"/>
    </source>
</evidence>
<accession>A0A8J3GWN5</accession>
<evidence type="ECO:0000256" key="9">
    <source>
        <dbReference type="RuleBase" id="RU369079"/>
    </source>
</evidence>
<protein>
    <recommendedName>
        <fullName evidence="9">TRAP transporter small permease protein</fullName>
    </recommendedName>
</protein>
<evidence type="ECO:0000256" key="1">
    <source>
        <dbReference type="ARBA" id="ARBA00004429"/>
    </source>
</evidence>
<dbReference type="RefSeq" id="WP_189679380.1">
    <property type="nucleotide sequence ID" value="NZ_BNCJ01000002.1"/>
</dbReference>
<evidence type="ECO:0000256" key="4">
    <source>
        <dbReference type="ARBA" id="ARBA00022519"/>
    </source>
</evidence>
<evidence type="ECO:0000256" key="3">
    <source>
        <dbReference type="ARBA" id="ARBA00022475"/>
    </source>
</evidence>
<reference evidence="11" key="1">
    <citation type="journal article" date="2014" name="Int. J. Syst. Evol. Microbiol.">
        <title>Complete genome sequence of Corynebacterium casei LMG S-19264T (=DSM 44701T), isolated from a smear-ripened cheese.</title>
        <authorList>
            <consortium name="US DOE Joint Genome Institute (JGI-PGF)"/>
            <person name="Walter F."/>
            <person name="Albersmeier A."/>
            <person name="Kalinowski J."/>
            <person name="Ruckert C."/>
        </authorList>
    </citation>
    <scope>NUCLEOTIDE SEQUENCE</scope>
    <source>
        <strain evidence="11">KCTC 42650</strain>
    </source>
</reference>
<keyword evidence="7 9" id="KW-0472">Membrane</keyword>
<comment type="subunit">
    <text evidence="9">The complex comprises the extracytoplasmic solute receptor protein and the two transmembrane proteins.</text>
</comment>
<dbReference type="EMBL" id="BNCJ01000002">
    <property type="protein sequence ID" value="GHF43874.1"/>
    <property type="molecule type" value="Genomic_DNA"/>
</dbReference>
<reference evidence="11" key="2">
    <citation type="submission" date="2020-09" db="EMBL/GenBank/DDBJ databases">
        <authorList>
            <person name="Sun Q."/>
            <person name="Kim S."/>
        </authorList>
    </citation>
    <scope>NUCLEOTIDE SEQUENCE</scope>
    <source>
        <strain evidence="11">KCTC 42650</strain>
    </source>
</reference>
<evidence type="ECO:0000256" key="5">
    <source>
        <dbReference type="ARBA" id="ARBA00022692"/>
    </source>
</evidence>
<evidence type="ECO:0000313" key="11">
    <source>
        <dbReference type="EMBL" id="GHF43874.1"/>
    </source>
</evidence>
<feature type="transmembrane region" description="Helical" evidence="9">
    <location>
        <begin position="85"/>
        <end position="107"/>
    </location>
</feature>
<keyword evidence="4 9" id="KW-0997">Cell inner membrane</keyword>
<comment type="caution">
    <text evidence="11">The sequence shown here is derived from an EMBL/GenBank/DDBJ whole genome shotgun (WGS) entry which is preliminary data.</text>
</comment>
<dbReference type="PANTHER" id="PTHR35011">
    <property type="entry name" value="2,3-DIKETO-L-GULONATE TRAP TRANSPORTER SMALL PERMEASE PROTEIN YIAM"/>
    <property type="match status" value="1"/>
</dbReference>
<dbReference type="GO" id="GO:0022857">
    <property type="term" value="F:transmembrane transporter activity"/>
    <property type="evidence" value="ECO:0007669"/>
    <property type="project" value="UniProtKB-UniRule"/>
</dbReference>
<feature type="domain" description="Tripartite ATP-independent periplasmic transporters DctQ component" evidence="10">
    <location>
        <begin position="23"/>
        <end position="152"/>
    </location>
</feature>
<feature type="transmembrane region" description="Helical" evidence="9">
    <location>
        <begin position="12"/>
        <end position="32"/>
    </location>
</feature>
<dbReference type="PANTHER" id="PTHR35011:SF2">
    <property type="entry name" value="2,3-DIKETO-L-GULONATE TRAP TRANSPORTER SMALL PERMEASE PROTEIN YIAM"/>
    <property type="match status" value="1"/>
</dbReference>
<keyword evidence="12" id="KW-1185">Reference proteome</keyword>
<evidence type="ECO:0000256" key="6">
    <source>
        <dbReference type="ARBA" id="ARBA00022989"/>
    </source>
</evidence>
<dbReference type="GO" id="GO:0015740">
    <property type="term" value="P:C4-dicarboxylate transport"/>
    <property type="evidence" value="ECO:0007669"/>
    <property type="project" value="TreeGrafter"/>
</dbReference>
<keyword evidence="5 9" id="KW-0812">Transmembrane</keyword>
<dbReference type="GO" id="GO:0005886">
    <property type="term" value="C:plasma membrane"/>
    <property type="evidence" value="ECO:0007669"/>
    <property type="project" value="UniProtKB-SubCell"/>
</dbReference>
<evidence type="ECO:0000259" key="10">
    <source>
        <dbReference type="Pfam" id="PF04290"/>
    </source>
</evidence>
<evidence type="ECO:0000256" key="7">
    <source>
        <dbReference type="ARBA" id="ARBA00023136"/>
    </source>
</evidence>
<keyword evidence="6 9" id="KW-1133">Transmembrane helix</keyword>
<sequence>MHKLLRWGATGAEGVAAAMLAAMFATFLLQIFSRYVMVQPFGWTLELCLVLWIWIVFFGNAFVVRESDHVTFDILYLAMPRGIRAIFALISAGCIVVALGWSFWPTWDWIDFLRIKKSATLKVPMRTIYSIYALFLIVVVLRYAWVFLDVLRRGPPDRAHEPGHEADP</sequence>
<proteinExistence type="inferred from homology"/>
<dbReference type="Proteomes" id="UP000626220">
    <property type="component" value="Unassembled WGS sequence"/>
</dbReference>
<organism evidence="11 12">
    <name type="scientific">Seohaeicola zhoushanensis</name>
    <dbReference type="NCBI Taxonomy" id="1569283"/>
    <lineage>
        <taxon>Bacteria</taxon>
        <taxon>Pseudomonadati</taxon>
        <taxon>Pseudomonadota</taxon>
        <taxon>Alphaproteobacteria</taxon>
        <taxon>Rhodobacterales</taxon>
        <taxon>Roseobacteraceae</taxon>
        <taxon>Seohaeicola</taxon>
    </lineage>
</organism>
<evidence type="ECO:0000313" key="12">
    <source>
        <dbReference type="Proteomes" id="UP000626220"/>
    </source>
</evidence>
<evidence type="ECO:0000256" key="2">
    <source>
        <dbReference type="ARBA" id="ARBA00022448"/>
    </source>
</evidence>
<comment type="similarity">
    <text evidence="8 9">Belongs to the TRAP transporter small permease family.</text>
</comment>
<feature type="transmembrane region" description="Helical" evidence="9">
    <location>
        <begin position="127"/>
        <end position="148"/>
    </location>
</feature>
<comment type="function">
    <text evidence="9">Part of the tripartite ATP-independent periplasmic (TRAP) transport system.</text>
</comment>
<name>A0A8J3GWN5_9RHOB</name>
<dbReference type="InterPro" id="IPR007387">
    <property type="entry name" value="TRAP_DctQ"/>
</dbReference>
<gene>
    <name evidence="11" type="ORF">GCM10017056_14730</name>
</gene>
<dbReference type="Pfam" id="PF04290">
    <property type="entry name" value="DctQ"/>
    <property type="match status" value="1"/>
</dbReference>
<comment type="subcellular location">
    <subcellularLocation>
        <location evidence="1 9">Cell inner membrane</location>
        <topology evidence="1 9">Multi-pass membrane protein</topology>
    </subcellularLocation>
</comment>
<keyword evidence="2 9" id="KW-0813">Transport</keyword>
<keyword evidence="3" id="KW-1003">Cell membrane</keyword>
<feature type="transmembrane region" description="Helical" evidence="9">
    <location>
        <begin position="44"/>
        <end position="64"/>
    </location>
</feature>
<dbReference type="InterPro" id="IPR055348">
    <property type="entry name" value="DctQ"/>
</dbReference>
<dbReference type="AlphaFoldDB" id="A0A8J3GWN5"/>